<evidence type="ECO:0000313" key="2">
    <source>
        <dbReference type="EMBL" id="TDD79248.1"/>
    </source>
</evidence>
<dbReference type="InterPro" id="IPR012338">
    <property type="entry name" value="Beta-lactam/transpept-like"/>
</dbReference>
<protein>
    <submittedName>
        <fullName evidence="2">Serine hydrolase</fullName>
    </submittedName>
</protein>
<dbReference type="PANTHER" id="PTHR35333">
    <property type="entry name" value="BETA-LACTAMASE"/>
    <property type="match status" value="1"/>
</dbReference>
<dbReference type="PANTHER" id="PTHR35333:SF4">
    <property type="entry name" value="SLR0121 PROTEIN"/>
    <property type="match status" value="1"/>
</dbReference>
<dbReference type="RefSeq" id="WP_132199677.1">
    <property type="nucleotide sequence ID" value="NZ_SMKY01000116.1"/>
</dbReference>
<dbReference type="InterPro" id="IPR045155">
    <property type="entry name" value="Beta-lactam_cat"/>
</dbReference>
<gene>
    <name evidence="2" type="ORF">E1293_23840</name>
</gene>
<dbReference type="OrthoDB" id="3673924at2"/>
<name>A0A4R5B021_9ACTN</name>
<dbReference type="EMBL" id="SMKY01000116">
    <property type="protein sequence ID" value="TDD79248.1"/>
    <property type="molecule type" value="Genomic_DNA"/>
</dbReference>
<dbReference type="SUPFAM" id="SSF56601">
    <property type="entry name" value="beta-lactamase/transpeptidase-like"/>
    <property type="match status" value="1"/>
</dbReference>
<evidence type="ECO:0000313" key="3">
    <source>
        <dbReference type="Proteomes" id="UP000295578"/>
    </source>
</evidence>
<keyword evidence="2" id="KW-0378">Hydrolase</keyword>
<evidence type="ECO:0000259" key="1">
    <source>
        <dbReference type="Pfam" id="PF13354"/>
    </source>
</evidence>
<dbReference type="Gene3D" id="3.40.710.10">
    <property type="entry name" value="DD-peptidase/beta-lactamase superfamily"/>
    <property type="match status" value="1"/>
</dbReference>
<dbReference type="Pfam" id="PF13354">
    <property type="entry name" value="Beta-lactamase2"/>
    <property type="match status" value="1"/>
</dbReference>
<reference evidence="2 3" key="1">
    <citation type="submission" date="2019-03" db="EMBL/GenBank/DDBJ databases">
        <title>Draft genome sequences of novel Actinobacteria.</title>
        <authorList>
            <person name="Sahin N."/>
            <person name="Ay H."/>
            <person name="Saygin H."/>
        </authorList>
    </citation>
    <scope>NUCLEOTIDE SEQUENCE [LARGE SCALE GENOMIC DNA]</scope>
    <source>
        <strain evidence="2 3">DSM 45941</strain>
    </source>
</reference>
<dbReference type="GO" id="GO:0008800">
    <property type="term" value="F:beta-lactamase activity"/>
    <property type="evidence" value="ECO:0007669"/>
    <property type="project" value="InterPro"/>
</dbReference>
<comment type="caution">
    <text evidence="2">The sequence shown here is derived from an EMBL/GenBank/DDBJ whole genome shotgun (WGS) entry which is preliminary data.</text>
</comment>
<dbReference type="Proteomes" id="UP000295578">
    <property type="component" value="Unassembled WGS sequence"/>
</dbReference>
<keyword evidence="3" id="KW-1185">Reference proteome</keyword>
<dbReference type="GO" id="GO:0046677">
    <property type="term" value="P:response to antibiotic"/>
    <property type="evidence" value="ECO:0007669"/>
    <property type="project" value="InterPro"/>
</dbReference>
<dbReference type="AlphaFoldDB" id="A0A4R5B021"/>
<dbReference type="GO" id="GO:0030655">
    <property type="term" value="P:beta-lactam antibiotic catabolic process"/>
    <property type="evidence" value="ECO:0007669"/>
    <property type="project" value="InterPro"/>
</dbReference>
<proteinExistence type="predicted"/>
<sequence length="261" mass="27104">MRDELDEQVRRAGRLGGTLGVVAHDLGTGERAAAGADRRFAAASVIKLPILLAVLAEAEAGGRSLDDRLAAPPDARVGGSGVVKDLADAAEFSVRDLLTLMIIVSDNTATNLLIGMVGMDAVNAWCARHGLHGTVLARVMMDAAARERGEENLTTPADIAALLTGLVRGELLGERATARALDVLSRQQLNDRLPRHLPAGVTLAHKTGELAGVCHDAGIVLPGDRAPIVVVAMTEGIENEHDAAALISDTGRALYAATGLT</sequence>
<dbReference type="InterPro" id="IPR000871">
    <property type="entry name" value="Beta-lactam_class-A"/>
</dbReference>
<organism evidence="2 3">
    <name type="scientific">Actinomadura darangshiensis</name>
    <dbReference type="NCBI Taxonomy" id="705336"/>
    <lineage>
        <taxon>Bacteria</taxon>
        <taxon>Bacillati</taxon>
        <taxon>Actinomycetota</taxon>
        <taxon>Actinomycetes</taxon>
        <taxon>Streptosporangiales</taxon>
        <taxon>Thermomonosporaceae</taxon>
        <taxon>Actinomadura</taxon>
    </lineage>
</organism>
<accession>A0A4R5B021</accession>
<feature type="domain" description="Beta-lactamase class A catalytic" evidence="1">
    <location>
        <begin position="20"/>
        <end position="234"/>
    </location>
</feature>